<dbReference type="EMBL" id="CP145607">
    <property type="protein sequence ID" value="WWM69703.1"/>
    <property type="molecule type" value="Genomic_DNA"/>
</dbReference>
<dbReference type="InterPro" id="IPR007492">
    <property type="entry name" value="LytTR_DNA-bd_dom"/>
</dbReference>
<dbReference type="Pfam" id="PF01037">
    <property type="entry name" value="AsnC_trans_reg"/>
    <property type="match status" value="1"/>
</dbReference>
<gene>
    <name evidence="3" type="ORF">V6R86_03085</name>
</gene>
<proteinExistence type="predicted"/>
<dbReference type="SUPFAM" id="SSF54909">
    <property type="entry name" value="Dimeric alpha+beta barrel"/>
    <property type="match status" value="1"/>
</dbReference>
<accession>A0ABZ2FY14</accession>
<dbReference type="PROSITE" id="PS50930">
    <property type="entry name" value="HTH_LYTTR"/>
    <property type="match status" value="1"/>
</dbReference>
<keyword evidence="3" id="KW-0238">DNA-binding</keyword>
<dbReference type="Gene3D" id="3.30.70.920">
    <property type="match status" value="1"/>
</dbReference>
<dbReference type="GO" id="GO:0003677">
    <property type="term" value="F:DNA binding"/>
    <property type="evidence" value="ECO:0007669"/>
    <property type="project" value="UniProtKB-KW"/>
</dbReference>
<organism evidence="3 4">
    <name type="scientific">Sphingomonas kaistensis</name>
    <dbReference type="NCBI Taxonomy" id="298708"/>
    <lineage>
        <taxon>Bacteria</taxon>
        <taxon>Pseudomonadati</taxon>
        <taxon>Pseudomonadota</taxon>
        <taxon>Alphaproteobacteria</taxon>
        <taxon>Sphingomonadales</taxon>
        <taxon>Sphingomonadaceae</taxon>
        <taxon>Sphingomonas</taxon>
    </lineage>
</organism>
<evidence type="ECO:0000259" key="2">
    <source>
        <dbReference type="PROSITE" id="PS50930"/>
    </source>
</evidence>
<evidence type="ECO:0000313" key="4">
    <source>
        <dbReference type="Proteomes" id="UP001382935"/>
    </source>
</evidence>
<feature type="region of interest" description="Disordered" evidence="1">
    <location>
        <begin position="203"/>
        <end position="223"/>
    </location>
</feature>
<feature type="domain" description="HTH LytTR-type" evidence="2">
    <location>
        <begin position="100"/>
        <end position="201"/>
    </location>
</feature>
<dbReference type="InterPro" id="IPR019887">
    <property type="entry name" value="Tscrpt_reg_AsnC/Lrp_C"/>
</dbReference>
<dbReference type="InterPro" id="IPR011008">
    <property type="entry name" value="Dimeric_a/b-barrel"/>
</dbReference>
<dbReference type="Proteomes" id="UP001382935">
    <property type="component" value="Chromosome"/>
</dbReference>
<reference evidence="3 4" key="1">
    <citation type="submission" date="2024-02" db="EMBL/GenBank/DDBJ databases">
        <title>Full genome sequence of Sphingomonas kaistensis.</title>
        <authorList>
            <person name="Poletto B.L."/>
            <person name="Silva G."/>
            <person name="Galante D."/>
            <person name="Campos K.R."/>
            <person name="Santos M.B.N."/>
            <person name="Sacchi C.T."/>
        </authorList>
    </citation>
    <scope>NUCLEOTIDE SEQUENCE [LARGE SCALE GENOMIC DNA]</scope>
    <source>
        <strain evidence="3 4">MA4R</strain>
    </source>
</reference>
<dbReference type="RefSeq" id="WP_338502012.1">
    <property type="nucleotide sequence ID" value="NZ_CP145607.1"/>
</dbReference>
<evidence type="ECO:0000256" key="1">
    <source>
        <dbReference type="SAM" id="MobiDB-lite"/>
    </source>
</evidence>
<keyword evidence="4" id="KW-1185">Reference proteome</keyword>
<sequence length="232" mass="26039">MTDLVVIACIAFDHRSEPDGLKRFKACLLQCPQVERAMEVCGTFDLILQGHCSDMAEFTAGMDRLREPLAQYTTRVETNFVARTVNRQSPVSAPSGAMWLPCKDGRRRIEHRLIDKIVAEGDYMRVHVGSWDCLVHDTMAHLVAELADQGFVQLHRSSLVRITFIERLLHDGRRWKARLCDGSEMWVAKSHTPDVLRIMAGESSMDPASSPKPDPAGDVPATINENELKLTL</sequence>
<dbReference type="Pfam" id="PF04397">
    <property type="entry name" value="LytTR"/>
    <property type="match status" value="1"/>
</dbReference>
<name>A0ABZ2FY14_9SPHN</name>
<protein>
    <submittedName>
        <fullName evidence="3">LytTR family transcriptional regulator DNA-binding domain-containing protein</fullName>
    </submittedName>
</protein>
<evidence type="ECO:0000313" key="3">
    <source>
        <dbReference type="EMBL" id="WWM69703.1"/>
    </source>
</evidence>
<dbReference type="SMART" id="SM00850">
    <property type="entry name" value="LytTR"/>
    <property type="match status" value="1"/>
</dbReference>
<dbReference type="Gene3D" id="2.40.50.1020">
    <property type="entry name" value="LytTr DNA-binding domain"/>
    <property type="match status" value="1"/>
</dbReference>